<dbReference type="PROSITE" id="PS50010">
    <property type="entry name" value="DH_2"/>
    <property type="match status" value="1"/>
</dbReference>
<dbReference type="GO" id="GO:0005737">
    <property type="term" value="C:cytoplasm"/>
    <property type="evidence" value="ECO:0007669"/>
    <property type="project" value="UniProtKB-SubCell"/>
</dbReference>
<evidence type="ECO:0000259" key="9">
    <source>
        <dbReference type="PROSITE" id="PS50002"/>
    </source>
</evidence>
<dbReference type="CDD" id="cd00170">
    <property type="entry name" value="SEC14"/>
    <property type="match status" value="1"/>
</dbReference>
<dbReference type="OrthoDB" id="10004999at2759"/>
<name>A0A9Q1H054_HOLLE</name>
<dbReference type="Pfam" id="PF22697">
    <property type="entry name" value="SOS1_NGEF_PH"/>
    <property type="match status" value="1"/>
</dbReference>
<dbReference type="InterPro" id="IPR055251">
    <property type="entry name" value="SOS1_NGEF_PH"/>
</dbReference>
<dbReference type="InterPro" id="IPR011993">
    <property type="entry name" value="PH-like_dom_sf"/>
</dbReference>
<dbReference type="SMART" id="SM00326">
    <property type="entry name" value="SH3"/>
    <property type="match status" value="1"/>
</dbReference>
<evidence type="ECO:0000256" key="6">
    <source>
        <dbReference type="ARBA" id="ARBA00049987"/>
    </source>
</evidence>
<keyword evidence="2 7" id="KW-0728">SH3 domain</keyword>
<dbReference type="SMART" id="SM00516">
    <property type="entry name" value="SEC14"/>
    <property type="match status" value="1"/>
</dbReference>
<feature type="domain" description="CRAL-TRIO" evidence="12">
    <location>
        <begin position="5"/>
        <end position="168"/>
    </location>
</feature>
<feature type="region of interest" description="Disordered" evidence="8">
    <location>
        <begin position="945"/>
        <end position="1018"/>
    </location>
</feature>
<feature type="compositionally biased region" description="Polar residues" evidence="8">
    <location>
        <begin position="530"/>
        <end position="539"/>
    </location>
</feature>
<dbReference type="FunFam" id="2.30.29.30:FF:000078">
    <property type="entry name" value="Guanine nucleotide exchange factor DBS"/>
    <property type="match status" value="1"/>
</dbReference>
<feature type="compositionally biased region" description="Basic residues" evidence="8">
    <location>
        <begin position="562"/>
        <end position="571"/>
    </location>
</feature>
<keyword evidence="3" id="KW-0963">Cytoplasm</keyword>
<dbReference type="InterPro" id="IPR035899">
    <property type="entry name" value="DBL_dom_sf"/>
</dbReference>
<dbReference type="Pfam" id="PF13716">
    <property type="entry name" value="CRAL_TRIO_2"/>
    <property type="match status" value="1"/>
</dbReference>
<dbReference type="SUPFAM" id="SSF52087">
    <property type="entry name" value="CRAL/TRIO domain"/>
    <property type="match status" value="1"/>
</dbReference>
<feature type="compositionally biased region" description="Low complexity" evidence="8">
    <location>
        <begin position="945"/>
        <end position="976"/>
    </location>
</feature>
<dbReference type="Gene3D" id="2.30.30.40">
    <property type="entry name" value="SH3 Domains"/>
    <property type="match status" value="1"/>
</dbReference>
<sequence length="1099" mass="126193">MEFPITEVVKSLQSRIAYISGGKTAEGYPIVILPSCPNLASIPDEEFVKLMTYLVRVPSYYKGLEIESRLDYAKGFAIIIDRRNDSWAGLKSTLIRIAQGYFPGLIQCVYVIKPKGFLQKQLADYKFKAFKDDFKFKVILLDSVQDLYTHIDPSQLTPELGGTLDFDLTGWIEDRMAIERFATNCKERTTTVQNFLTECKHIELPNDVESATILLMQHRKRHMELKDDVKSAIKYGRTLLGCLKRPFDGDASYNPDENSTTFALERLINDLEGTQSDFEREWTLYEGRLVMCIKVRQFELEFKSVNATIEEQLGVLQQDIDLGGCREEAENSRKAEADLMEKIQEQLIGVLAIKSEGEQILSDYELCDLVESIRPKCEELQIHINKINASLDRRKKFVERSIELFDRIDRAEQWCDSASKLLDSQDLDQIETKEKAEEYIKEMDISTLEAADLNLSDPREFRNMFEDILTSCLKNVETAQENVRTVVARMENVFGMIEERKNSLKDVIEKLQKPVEEEIPAVVTEESQKSAKSAGSQVTPVKLSVGALTPPSSEGRPVSPFRNKKGKKNRPKKGERTIEIVREDTPDVGHSSDSDLQDEDTSSLSFKRKQVMKELIETEKIYVRELESVLTGYINEMKNPNLQSVIPESLKGKEDILFANWEDIFEFHKRLFLVELESYKLTPTLVGKCFLERKDDFDQLYSVYCQNKPRSEMLRRDIGNSHFFQECQQALNHKLPISAYLLKPVQRITKYQLLLKEMLKYSECEEGADDLQAATDCMLTVLKYVNDSMHQVAITGFQGNLGEQGKLLMQGSLFMWMEYKKNRHNLKDIRQKKMQRHVFLYEKIILFCKKRRDFKDKTCYAFKHSVKISDLAVTEHVKGDKRKFELWSSGRAEVYTFQASSETDKHSWVKSFRQANMLLSDEIRLGNKPQTPRLEHSLSAENVRNANGFNNNFSTVPSPTASESSSSAGYSSNNPSINSEQSFNEDDEEENNDEDGWETDDFYESDDDVLDSKKDSDVMHEQTVSNKQYVVIADYDKVEDTELSISEGDIVDLQRVGKEGWWFVSLQSQEVGWVPGGYLAPLSPHELQASSYFGVEEFV</sequence>
<evidence type="ECO:0000259" key="12">
    <source>
        <dbReference type="PROSITE" id="PS50191"/>
    </source>
</evidence>
<dbReference type="Gene3D" id="1.20.900.10">
    <property type="entry name" value="Dbl homology (DH) domain"/>
    <property type="match status" value="1"/>
</dbReference>
<dbReference type="InterPro" id="IPR036865">
    <property type="entry name" value="CRAL-TRIO_dom_sf"/>
</dbReference>
<dbReference type="InterPro" id="IPR000219">
    <property type="entry name" value="DH_dom"/>
</dbReference>
<dbReference type="GO" id="GO:0005085">
    <property type="term" value="F:guanyl-nucleotide exchange factor activity"/>
    <property type="evidence" value="ECO:0007669"/>
    <property type="project" value="UniProtKB-KW"/>
</dbReference>
<gene>
    <name evidence="13" type="ORF">HOLleu_26614</name>
</gene>
<dbReference type="Gene3D" id="3.40.525.10">
    <property type="entry name" value="CRAL-TRIO lipid binding domain"/>
    <property type="match status" value="1"/>
</dbReference>
<feature type="region of interest" description="Disordered" evidence="8">
    <location>
        <begin position="523"/>
        <end position="603"/>
    </location>
</feature>
<dbReference type="CDD" id="cd00176">
    <property type="entry name" value="SPEC"/>
    <property type="match status" value="1"/>
</dbReference>
<evidence type="ECO:0000256" key="7">
    <source>
        <dbReference type="PROSITE-ProRule" id="PRU00192"/>
    </source>
</evidence>
<evidence type="ECO:0000256" key="8">
    <source>
        <dbReference type="SAM" id="MobiDB-lite"/>
    </source>
</evidence>
<evidence type="ECO:0000259" key="11">
    <source>
        <dbReference type="PROSITE" id="PS50010"/>
    </source>
</evidence>
<dbReference type="InterPro" id="IPR051336">
    <property type="entry name" value="RhoGEF_Guanine_NuclExch_SF"/>
</dbReference>
<dbReference type="PANTHER" id="PTHR22826:SF211">
    <property type="entry name" value="LD43457P"/>
    <property type="match status" value="1"/>
</dbReference>
<dbReference type="InterPro" id="IPR001849">
    <property type="entry name" value="PH_domain"/>
</dbReference>
<accession>A0A9Q1H054</accession>
<proteinExistence type="inferred from homology"/>
<dbReference type="Gene3D" id="2.30.29.30">
    <property type="entry name" value="Pleckstrin-homology domain (PH domain)/Phosphotyrosine-binding domain (PTB)"/>
    <property type="match status" value="1"/>
</dbReference>
<dbReference type="SUPFAM" id="SSF48065">
    <property type="entry name" value="DBL homology domain (DH-domain)"/>
    <property type="match status" value="1"/>
</dbReference>
<comment type="subcellular location">
    <subcellularLocation>
        <location evidence="1">Cytoplasm</location>
    </subcellularLocation>
</comment>
<dbReference type="Pfam" id="PF23289">
    <property type="entry name" value="Spectrin_5"/>
    <property type="match status" value="1"/>
</dbReference>
<dbReference type="InterPro" id="IPR001452">
    <property type="entry name" value="SH3_domain"/>
</dbReference>
<evidence type="ECO:0000256" key="1">
    <source>
        <dbReference type="ARBA" id="ARBA00004496"/>
    </source>
</evidence>
<keyword evidence="5" id="KW-0344">Guanine-nucleotide releasing factor</keyword>
<evidence type="ECO:0000259" key="10">
    <source>
        <dbReference type="PROSITE" id="PS50003"/>
    </source>
</evidence>
<dbReference type="Pfam" id="PF00621">
    <property type="entry name" value="RhoGEF"/>
    <property type="match status" value="1"/>
</dbReference>
<evidence type="ECO:0000256" key="3">
    <source>
        <dbReference type="ARBA" id="ARBA00022490"/>
    </source>
</evidence>
<comment type="similarity">
    <text evidence="6">Belongs to the MCF2 family.</text>
</comment>
<dbReference type="PROSITE" id="PS50191">
    <property type="entry name" value="CRAL_TRIO"/>
    <property type="match status" value="1"/>
</dbReference>
<evidence type="ECO:0000256" key="2">
    <source>
        <dbReference type="ARBA" id="ARBA00022443"/>
    </source>
</evidence>
<keyword evidence="14" id="KW-1185">Reference proteome</keyword>
<dbReference type="SMART" id="SM00233">
    <property type="entry name" value="PH"/>
    <property type="match status" value="1"/>
</dbReference>
<dbReference type="InterPro" id="IPR056466">
    <property type="entry name" value="Spectrin_DBS"/>
</dbReference>
<dbReference type="PANTHER" id="PTHR22826">
    <property type="entry name" value="RHO GUANINE EXCHANGE FACTOR-RELATED"/>
    <property type="match status" value="1"/>
</dbReference>
<dbReference type="InterPro" id="IPR018159">
    <property type="entry name" value="Spectrin/alpha-actinin"/>
</dbReference>
<organism evidence="13 14">
    <name type="scientific">Holothuria leucospilota</name>
    <name type="common">Black long sea cucumber</name>
    <name type="synonym">Mertensiothuria leucospilota</name>
    <dbReference type="NCBI Taxonomy" id="206669"/>
    <lineage>
        <taxon>Eukaryota</taxon>
        <taxon>Metazoa</taxon>
        <taxon>Echinodermata</taxon>
        <taxon>Eleutherozoa</taxon>
        <taxon>Echinozoa</taxon>
        <taxon>Holothuroidea</taxon>
        <taxon>Aspidochirotacea</taxon>
        <taxon>Aspidochirotida</taxon>
        <taxon>Holothuriidae</taxon>
        <taxon>Holothuria</taxon>
    </lineage>
</organism>
<feature type="domain" description="DH" evidence="11">
    <location>
        <begin position="607"/>
        <end position="788"/>
    </location>
</feature>
<dbReference type="PROSITE" id="PS50003">
    <property type="entry name" value="PH_DOMAIN"/>
    <property type="match status" value="1"/>
</dbReference>
<dbReference type="AlphaFoldDB" id="A0A9Q1H054"/>
<reference evidence="13" key="1">
    <citation type="submission" date="2021-10" db="EMBL/GenBank/DDBJ databases">
        <title>Tropical sea cucumber genome reveals ecological adaptation and Cuvierian tubules defense mechanism.</title>
        <authorList>
            <person name="Chen T."/>
        </authorList>
    </citation>
    <scope>NUCLEOTIDE SEQUENCE</scope>
    <source>
        <strain evidence="13">Nanhai2018</strain>
        <tissue evidence="13">Muscle</tissue>
    </source>
</reference>
<dbReference type="CDD" id="cd00160">
    <property type="entry name" value="RhoGEF"/>
    <property type="match status" value="1"/>
</dbReference>
<comment type="caution">
    <text evidence="13">The sequence shown here is derived from an EMBL/GenBank/DDBJ whole genome shotgun (WGS) entry which is preliminary data.</text>
</comment>
<dbReference type="SMART" id="SM00325">
    <property type="entry name" value="RhoGEF"/>
    <property type="match status" value="1"/>
</dbReference>
<evidence type="ECO:0000313" key="13">
    <source>
        <dbReference type="EMBL" id="KAJ8030252.1"/>
    </source>
</evidence>
<feature type="compositionally biased region" description="Acidic residues" evidence="8">
    <location>
        <begin position="983"/>
        <end position="1009"/>
    </location>
</feature>
<dbReference type="SUPFAM" id="SSF46966">
    <property type="entry name" value="Spectrin repeat"/>
    <property type="match status" value="1"/>
</dbReference>
<evidence type="ECO:0000313" key="14">
    <source>
        <dbReference type="Proteomes" id="UP001152320"/>
    </source>
</evidence>
<dbReference type="InterPro" id="IPR036028">
    <property type="entry name" value="SH3-like_dom_sf"/>
</dbReference>
<evidence type="ECO:0000256" key="4">
    <source>
        <dbReference type="ARBA" id="ARBA00022553"/>
    </source>
</evidence>
<protein>
    <submittedName>
        <fullName evidence="13">Guanine nucleotide exchange factor DBS</fullName>
    </submittedName>
</protein>
<keyword evidence="4" id="KW-0597">Phosphoprotein</keyword>
<dbReference type="Gene3D" id="1.20.58.60">
    <property type="match status" value="1"/>
</dbReference>
<feature type="compositionally biased region" description="Basic and acidic residues" evidence="8">
    <location>
        <begin position="572"/>
        <end position="593"/>
    </location>
</feature>
<dbReference type="EMBL" id="JAIZAY010000013">
    <property type="protein sequence ID" value="KAJ8030252.1"/>
    <property type="molecule type" value="Genomic_DNA"/>
</dbReference>
<evidence type="ECO:0000256" key="5">
    <source>
        <dbReference type="ARBA" id="ARBA00022658"/>
    </source>
</evidence>
<dbReference type="Proteomes" id="UP001152320">
    <property type="component" value="Chromosome 13"/>
</dbReference>
<dbReference type="SUPFAM" id="SSF50044">
    <property type="entry name" value="SH3-domain"/>
    <property type="match status" value="1"/>
</dbReference>
<feature type="domain" description="PH" evidence="10">
    <location>
        <begin position="806"/>
        <end position="917"/>
    </location>
</feature>
<dbReference type="SUPFAM" id="SSF50729">
    <property type="entry name" value="PH domain-like"/>
    <property type="match status" value="1"/>
</dbReference>
<dbReference type="InterPro" id="IPR001251">
    <property type="entry name" value="CRAL-TRIO_dom"/>
</dbReference>
<feature type="domain" description="SH3" evidence="9">
    <location>
        <begin position="1024"/>
        <end position="1084"/>
    </location>
</feature>
<dbReference type="Pfam" id="PF00018">
    <property type="entry name" value="SH3_1"/>
    <property type="match status" value="1"/>
</dbReference>
<dbReference type="PROSITE" id="PS50002">
    <property type="entry name" value="SH3"/>
    <property type="match status" value="1"/>
</dbReference>